<evidence type="ECO:0000313" key="10">
    <source>
        <dbReference type="Proteomes" id="UP000239899"/>
    </source>
</evidence>
<keyword evidence="5" id="KW-0493">Microtubule</keyword>
<reference evidence="9 10" key="1">
    <citation type="journal article" date="2018" name="Plant J.">
        <title>Genome sequences of Chlorella sorokiniana UTEX 1602 and Micractinium conductrix SAG 241.80: implications to maltose excretion by a green alga.</title>
        <authorList>
            <person name="Arriola M.B."/>
            <person name="Velmurugan N."/>
            <person name="Zhang Y."/>
            <person name="Plunkett M.H."/>
            <person name="Hondzo H."/>
            <person name="Barney B.M."/>
        </authorList>
    </citation>
    <scope>NUCLEOTIDE SEQUENCE [LARGE SCALE GENOMIC DNA]</scope>
    <source>
        <strain evidence="9">1602</strain>
        <strain evidence="10">UTEX 1602</strain>
    </source>
</reference>
<dbReference type="EMBL" id="LHPG02000020">
    <property type="protein sequence ID" value="PRW21080.1"/>
    <property type="molecule type" value="Genomic_DNA"/>
</dbReference>
<keyword evidence="1 4" id="KW-0547">Nucleotide-binding</keyword>
<accession>A0A2P6TEL9</accession>
<evidence type="ECO:0000259" key="8">
    <source>
        <dbReference type="PROSITE" id="PS50067"/>
    </source>
</evidence>
<feature type="coiled-coil region" evidence="6">
    <location>
        <begin position="114"/>
        <end position="155"/>
    </location>
</feature>
<dbReference type="Pfam" id="PF00225">
    <property type="entry name" value="Kinesin"/>
    <property type="match status" value="1"/>
</dbReference>
<dbReference type="PROSITE" id="PS50067">
    <property type="entry name" value="KINESIN_MOTOR_2"/>
    <property type="match status" value="1"/>
</dbReference>
<dbReference type="STRING" id="3076.A0A2P6TEL9"/>
<dbReference type="Gene3D" id="3.40.850.10">
    <property type="entry name" value="Kinesin motor domain"/>
    <property type="match status" value="1"/>
</dbReference>
<sequence length="729" mass="75778">MSSGGGQRRLSDLLSAVPRASVGSSLDTTLAADEELLVPRLVARIAELEEKLYSDSAGHTAGAVADGGLLDRFGGLLKRAQQGIDAGISYVVGDSEAQQAQLSAVTKEATAKALLITIKKLQGLKAEKQRLEEAAASLELELESARTALHEAQAAASAAAEAEAAARAATTSDAQEAAAQAAAAAEAAAADRRALADATAALEALRVEAAAAQADGAEAQQRVEALGGQVAALQDQLAAAHSAAAELQRQLDGSRTECEALQARLAQADEEMAGERAEAEALRGARAALAQELNETKSRLERAQAAAEDFQRRFLQERLERRKVHEQLQVLRGNIRVCCRVRPCLSAGAGATAATAQQQSSVSFPYPGSLCLHATERRQQEFEFDSVFSGDSSQAEVFDEVWPLIRSCADGYNVCLLAYGQTGSGKTHTMMGPEQDPGLSVRALQALFDITATEAEGGHRRTISVSMLEVYNEALRDLLAAGAEAAKLDVSAMGAGQLAPGQERVPGLTWRAVGSVADVLAVLAEGSRNRATAATSMNAHSSRSHALLSVRLTDEDGQSSVLHLVDLAGSERIAKSEVVGQQLKEAQAINKSLSALGDVIASLQSKSGHVPYRNSKLTQVLQDSLCGSSKVLLVCCISPEAASAQESLSSLNFASRAAQVELGPIRKANEQGTPGGAARRQPASGPAAGQSPLTPGALAAANGARSKLAGTPQSGLKQPRSALRDANAH</sequence>
<dbReference type="PANTHER" id="PTHR47972:SF28">
    <property type="entry name" value="KINESIN-LIKE PROTEIN KLP-3"/>
    <property type="match status" value="1"/>
</dbReference>
<keyword evidence="2 4" id="KW-0067">ATP-binding</keyword>
<proteinExistence type="inferred from homology"/>
<dbReference type="AlphaFoldDB" id="A0A2P6TEL9"/>
<comment type="caution">
    <text evidence="9">The sequence shown here is derived from an EMBL/GenBank/DDBJ whole genome shotgun (WGS) entry which is preliminary data.</text>
</comment>
<evidence type="ECO:0000256" key="6">
    <source>
        <dbReference type="SAM" id="Coils"/>
    </source>
</evidence>
<comment type="similarity">
    <text evidence="4 5">Belongs to the TRAFAC class myosin-kinesin ATPase superfamily. Kinesin family.</text>
</comment>
<dbReference type="GO" id="GO:0003777">
    <property type="term" value="F:microtubule motor activity"/>
    <property type="evidence" value="ECO:0007669"/>
    <property type="project" value="InterPro"/>
</dbReference>
<dbReference type="InterPro" id="IPR027417">
    <property type="entry name" value="P-loop_NTPase"/>
</dbReference>
<evidence type="ECO:0000256" key="2">
    <source>
        <dbReference type="ARBA" id="ARBA00022840"/>
    </source>
</evidence>
<organism evidence="9 10">
    <name type="scientific">Chlorella sorokiniana</name>
    <name type="common">Freshwater green alga</name>
    <dbReference type="NCBI Taxonomy" id="3076"/>
    <lineage>
        <taxon>Eukaryota</taxon>
        <taxon>Viridiplantae</taxon>
        <taxon>Chlorophyta</taxon>
        <taxon>core chlorophytes</taxon>
        <taxon>Trebouxiophyceae</taxon>
        <taxon>Chlorellales</taxon>
        <taxon>Chlorellaceae</taxon>
        <taxon>Chlorella clade</taxon>
        <taxon>Chlorella</taxon>
    </lineage>
</organism>
<name>A0A2P6TEL9_CHLSO</name>
<dbReference type="GO" id="GO:0007018">
    <property type="term" value="P:microtubule-based movement"/>
    <property type="evidence" value="ECO:0007669"/>
    <property type="project" value="InterPro"/>
</dbReference>
<keyword evidence="6" id="KW-0175">Coiled coil</keyword>
<dbReference type="InterPro" id="IPR027640">
    <property type="entry name" value="Kinesin-like_fam"/>
</dbReference>
<dbReference type="InterPro" id="IPR001752">
    <property type="entry name" value="Kinesin_motor_dom"/>
</dbReference>
<dbReference type="Proteomes" id="UP000239899">
    <property type="component" value="Unassembled WGS sequence"/>
</dbReference>
<dbReference type="SUPFAM" id="SSF52540">
    <property type="entry name" value="P-loop containing nucleoside triphosphate hydrolases"/>
    <property type="match status" value="1"/>
</dbReference>
<evidence type="ECO:0000256" key="3">
    <source>
        <dbReference type="ARBA" id="ARBA00023175"/>
    </source>
</evidence>
<feature type="domain" description="Kinesin motor" evidence="8">
    <location>
        <begin position="334"/>
        <end position="660"/>
    </location>
</feature>
<feature type="coiled-coil region" evidence="6">
    <location>
        <begin position="195"/>
        <end position="320"/>
    </location>
</feature>
<dbReference type="GO" id="GO:0008017">
    <property type="term" value="F:microtubule binding"/>
    <property type="evidence" value="ECO:0007669"/>
    <property type="project" value="InterPro"/>
</dbReference>
<dbReference type="EMBL" id="LHPG02000020">
    <property type="protein sequence ID" value="PRW21081.1"/>
    <property type="molecule type" value="Genomic_DNA"/>
</dbReference>
<dbReference type="GO" id="GO:0005524">
    <property type="term" value="F:ATP binding"/>
    <property type="evidence" value="ECO:0007669"/>
    <property type="project" value="UniProtKB-UniRule"/>
</dbReference>
<dbReference type="PRINTS" id="PR00380">
    <property type="entry name" value="KINESINHEAVY"/>
</dbReference>
<evidence type="ECO:0000256" key="5">
    <source>
        <dbReference type="RuleBase" id="RU000394"/>
    </source>
</evidence>
<gene>
    <name evidence="9" type="ORF">C2E21_8463</name>
</gene>
<keyword evidence="3 4" id="KW-0505">Motor protein</keyword>
<dbReference type="GO" id="GO:0005874">
    <property type="term" value="C:microtubule"/>
    <property type="evidence" value="ECO:0007669"/>
    <property type="project" value="UniProtKB-KW"/>
</dbReference>
<dbReference type="PROSITE" id="PS00411">
    <property type="entry name" value="KINESIN_MOTOR_1"/>
    <property type="match status" value="1"/>
</dbReference>
<evidence type="ECO:0000256" key="1">
    <source>
        <dbReference type="ARBA" id="ARBA00022741"/>
    </source>
</evidence>
<reference evidence="9" key="2">
    <citation type="submission" date="2018-02" db="EMBL/GenBank/DDBJ databases">
        <authorList>
            <person name="Cohen D.B."/>
            <person name="Kent A.D."/>
        </authorList>
    </citation>
    <scope>NUCLEOTIDE SEQUENCE</scope>
    <source>
        <strain evidence="9">1602</strain>
    </source>
</reference>
<dbReference type="InterPro" id="IPR019821">
    <property type="entry name" value="Kinesin_motor_CS"/>
</dbReference>
<dbReference type="PANTHER" id="PTHR47972">
    <property type="entry name" value="KINESIN-LIKE PROTEIN KLP-3"/>
    <property type="match status" value="1"/>
</dbReference>
<evidence type="ECO:0000313" key="9">
    <source>
        <dbReference type="EMBL" id="PRW21080.1"/>
    </source>
</evidence>
<protein>
    <recommendedName>
        <fullName evidence="5">Kinesin-like protein</fullName>
    </recommendedName>
</protein>
<evidence type="ECO:0000256" key="4">
    <source>
        <dbReference type="PROSITE-ProRule" id="PRU00283"/>
    </source>
</evidence>
<dbReference type="SMART" id="SM00129">
    <property type="entry name" value="KISc"/>
    <property type="match status" value="1"/>
</dbReference>
<dbReference type="InterPro" id="IPR036961">
    <property type="entry name" value="Kinesin_motor_dom_sf"/>
</dbReference>
<dbReference type="OrthoDB" id="3176171at2759"/>
<feature type="binding site" evidence="4">
    <location>
        <begin position="420"/>
        <end position="427"/>
    </location>
    <ligand>
        <name>ATP</name>
        <dbReference type="ChEBI" id="CHEBI:30616"/>
    </ligand>
</feature>
<evidence type="ECO:0000256" key="7">
    <source>
        <dbReference type="SAM" id="MobiDB-lite"/>
    </source>
</evidence>
<keyword evidence="10" id="KW-1185">Reference proteome</keyword>
<feature type="region of interest" description="Disordered" evidence="7">
    <location>
        <begin position="665"/>
        <end position="729"/>
    </location>
</feature>